<organism evidence="1 2">
    <name type="scientific">Persea americana</name>
    <name type="common">Avocado</name>
    <dbReference type="NCBI Taxonomy" id="3435"/>
    <lineage>
        <taxon>Eukaryota</taxon>
        <taxon>Viridiplantae</taxon>
        <taxon>Streptophyta</taxon>
        <taxon>Embryophyta</taxon>
        <taxon>Tracheophyta</taxon>
        <taxon>Spermatophyta</taxon>
        <taxon>Magnoliopsida</taxon>
        <taxon>Magnoliidae</taxon>
        <taxon>Laurales</taxon>
        <taxon>Lauraceae</taxon>
        <taxon>Persea</taxon>
    </lineage>
</organism>
<name>A0ACC2L2V9_PERAE</name>
<sequence length="268" mass="29320">MQSNPSVSSAPPGYPKLITTGQWPPKVSYATTTPDQLISGEPKLKANVSYLLLHDINSSKHLPDLEQDTDFASSSSTFYDIHDGSSSSEESAHSNATDLDDEEAAAENFGSKPVLRIPSKKKTISFLSDYKMDALKTFQIAHVAKPSFGLSDSDIFQIRKITTASPLIVIPAKIASDGQNKWKKCNLFVDTGANVDLCKKEFLTDWKYYPLGTIVSTMNGTRSLNHFGRNIVIKIGDHTILLDFIQVDDYRYGAGIGSVALDKLGPTL</sequence>
<accession>A0ACC2L2V9</accession>
<comment type="caution">
    <text evidence="1">The sequence shown here is derived from an EMBL/GenBank/DDBJ whole genome shotgun (WGS) entry which is preliminary data.</text>
</comment>
<proteinExistence type="predicted"/>
<gene>
    <name evidence="1" type="ORF">MRB53_020650</name>
</gene>
<reference evidence="1 2" key="1">
    <citation type="journal article" date="2022" name="Hortic Res">
        <title>A haplotype resolved chromosomal level avocado genome allows analysis of novel avocado genes.</title>
        <authorList>
            <person name="Nath O."/>
            <person name="Fletcher S.J."/>
            <person name="Hayward A."/>
            <person name="Shaw L.M."/>
            <person name="Masouleh A.K."/>
            <person name="Furtado A."/>
            <person name="Henry R.J."/>
            <person name="Mitter N."/>
        </authorList>
    </citation>
    <scope>NUCLEOTIDE SEQUENCE [LARGE SCALE GENOMIC DNA]</scope>
    <source>
        <strain evidence="2">cv. Hass</strain>
    </source>
</reference>
<keyword evidence="2" id="KW-1185">Reference proteome</keyword>
<evidence type="ECO:0000313" key="1">
    <source>
        <dbReference type="EMBL" id="KAJ8627343.1"/>
    </source>
</evidence>
<evidence type="ECO:0000313" key="2">
    <source>
        <dbReference type="Proteomes" id="UP001234297"/>
    </source>
</evidence>
<dbReference type="EMBL" id="CM056814">
    <property type="protein sequence ID" value="KAJ8627343.1"/>
    <property type="molecule type" value="Genomic_DNA"/>
</dbReference>
<protein>
    <submittedName>
        <fullName evidence="1">Uncharacterized protein</fullName>
    </submittedName>
</protein>
<dbReference type="Proteomes" id="UP001234297">
    <property type="component" value="Chromosome 6"/>
</dbReference>